<protein>
    <submittedName>
        <fullName evidence="6">Redoxin</fullName>
    </submittedName>
</protein>
<evidence type="ECO:0000313" key="6">
    <source>
        <dbReference type="EMBL" id="ERJ98848.1"/>
    </source>
</evidence>
<dbReference type="InterPro" id="IPR036249">
    <property type="entry name" value="Thioredoxin-like_sf"/>
</dbReference>
<name>U2MHW2_9BACT</name>
<dbReference type="Gene3D" id="3.40.30.10">
    <property type="entry name" value="Glutaredoxin"/>
    <property type="match status" value="1"/>
</dbReference>
<comment type="subcellular location">
    <subcellularLocation>
        <location evidence="1">Cell envelope</location>
    </subcellularLocation>
</comment>
<dbReference type="GO" id="GO:0030313">
    <property type="term" value="C:cell envelope"/>
    <property type="evidence" value="ECO:0007669"/>
    <property type="project" value="UniProtKB-SubCell"/>
</dbReference>
<dbReference type="Pfam" id="PF08534">
    <property type="entry name" value="Redoxin"/>
    <property type="match status" value="1"/>
</dbReference>
<evidence type="ECO:0000256" key="4">
    <source>
        <dbReference type="ARBA" id="ARBA00023284"/>
    </source>
</evidence>
<dbReference type="PATRIC" id="fig|1081904.3.peg.2076"/>
<feature type="domain" description="Thioredoxin" evidence="5">
    <location>
        <begin position="297"/>
        <end position="439"/>
    </location>
</feature>
<keyword evidence="3" id="KW-1015">Disulfide bond</keyword>
<dbReference type="CDD" id="cd02966">
    <property type="entry name" value="TlpA_like_family"/>
    <property type="match status" value="1"/>
</dbReference>
<dbReference type="PANTHER" id="PTHR42852">
    <property type="entry name" value="THIOL:DISULFIDE INTERCHANGE PROTEIN DSBE"/>
    <property type="match status" value="1"/>
</dbReference>
<keyword evidence="4" id="KW-0676">Redox-active center</keyword>
<sequence>MALSLCLSASASVIIRGTIDSESGSKISLYAITQNFDSLCATGQADANGRFVLKPTLPYNGFYVLANESGLKHGIYLKDGKQLTVKYSNERLEVTGGLSAEEKNFASWAAKSAQTFLHAYLFNYIPGGKTVDPAKFAQEMKTLKQTASGLKQLLKGKGQKADLLSLKIDADLAFFMLAYRKNHIGDVDENFISKADLQAYDQLFRKTAILQLPYAPEMLASYIDYKAEKQAIKPENYLQRAELLSDQPLREAYLYQIARQLRYYEKYTALRQSLGELPLSTALQNALKPIEEQLAWSKPGQTAIDFKGVRPDGSTLSLSDLRGKVVVVDVWATWCAPCIRMIPHFKRLEQELSHPDLTFLSVCIGVWVETDRWKKLIQQHQLSGNLIFIDSWTKGFAPDYHVTGVPRFMIIDREGRMVSFAAPAPTHPELKEMILNALK</sequence>
<dbReference type="InterPro" id="IPR013766">
    <property type="entry name" value="Thioredoxin_domain"/>
</dbReference>
<organism evidence="6 7">
    <name type="scientific">Hoylesella pleuritidis F0068</name>
    <dbReference type="NCBI Taxonomy" id="1081904"/>
    <lineage>
        <taxon>Bacteria</taxon>
        <taxon>Pseudomonadati</taxon>
        <taxon>Bacteroidota</taxon>
        <taxon>Bacteroidia</taxon>
        <taxon>Bacteroidales</taxon>
        <taxon>Prevotellaceae</taxon>
        <taxon>Hoylesella</taxon>
    </lineage>
</organism>
<reference evidence="6 7" key="1">
    <citation type="submission" date="2013-08" db="EMBL/GenBank/DDBJ databases">
        <authorList>
            <person name="Durkin A.S."/>
            <person name="Haft D.R."/>
            <person name="McCorrison J."/>
            <person name="Torralba M."/>
            <person name="Gillis M."/>
            <person name="Haft D.H."/>
            <person name="Methe B."/>
            <person name="Sutton G."/>
            <person name="Nelson K.E."/>
        </authorList>
    </citation>
    <scope>NUCLEOTIDE SEQUENCE [LARGE SCALE GENOMIC DNA]</scope>
    <source>
        <strain evidence="6 7">F0068</strain>
    </source>
</reference>
<dbReference type="PANTHER" id="PTHR42852:SF6">
    <property type="entry name" value="THIOL:DISULFIDE INTERCHANGE PROTEIN DSBE"/>
    <property type="match status" value="1"/>
</dbReference>
<evidence type="ECO:0000256" key="2">
    <source>
        <dbReference type="ARBA" id="ARBA00022748"/>
    </source>
</evidence>
<evidence type="ECO:0000256" key="1">
    <source>
        <dbReference type="ARBA" id="ARBA00004196"/>
    </source>
</evidence>
<dbReference type="Proteomes" id="UP000016600">
    <property type="component" value="Unassembled WGS sequence"/>
</dbReference>
<dbReference type="GO" id="GO:0017004">
    <property type="term" value="P:cytochrome complex assembly"/>
    <property type="evidence" value="ECO:0007669"/>
    <property type="project" value="UniProtKB-KW"/>
</dbReference>
<evidence type="ECO:0000259" key="5">
    <source>
        <dbReference type="PROSITE" id="PS51352"/>
    </source>
</evidence>
<keyword evidence="7" id="KW-1185">Reference proteome</keyword>
<dbReference type="SUPFAM" id="SSF52833">
    <property type="entry name" value="Thioredoxin-like"/>
    <property type="match status" value="1"/>
</dbReference>
<evidence type="ECO:0000313" key="7">
    <source>
        <dbReference type="Proteomes" id="UP000016600"/>
    </source>
</evidence>
<accession>U2MHW2</accession>
<gene>
    <name evidence="6" type="ORF">HMPREF1218_0642</name>
</gene>
<evidence type="ECO:0000256" key="3">
    <source>
        <dbReference type="ARBA" id="ARBA00023157"/>
    </source>
</evidence>
<dbReference type="EMBL" id="AWET01000045">
    <property type="protein sequence ID" value="ERJ98848.1"/>
    <property type="molecule type" value="Genomic_DNA"/>
</dbReference>
<keyword evidence="2" id="KW-0201">Cytochrome c-type biogenesis</keyword>
<dbReference type="InterPro" id="IPR013740">
    <property type="entry name" value="Redoxin"/>
</dbReference>
<dbReference type="AlphaFoldDB" id="U2MHW2"/>
<dbReference type="PROSITE" id="PS51352">
    <property type="entry name" value="THIOREDOXIN_2"/>
    <property type="match status" value="1"/>
</dbReference>
<comment type="caution">
    <text evidence="6">The sequence shown here is derived from an EMBL/GenBank/DDBJ whole genome shotgun (WGS) entry which is preliminary data.</text>
</comment>
<proteinExistence type="predicted"/>
<dbReference type="InterPro" id="IPR050553">
    <property type="entry name" value="Thioredoxin_ResA/DsbE_sf"/>
</dbReference>
<dbReference type="GO" id="GO:0016491">
    <property type="term" value="F:oxidoreductase activity"/>
    <property type="evidence" value="ECO:0007669"/>
    <property type="project" value="InterPro"/>
</dbReference>